<dbReference type="Proteomes" id="UP001157017">
    <property type="component" value="Unassembled WGS sequence"/>
</dbReference>
<organism evidence="2 3">
    <name type="scientific">Angustibacter aerolatus</name>
    <dbReference type="NCBI Taxonomy" id="1162965"/>
    <lineage>
        <taxon>Bacteria</taxon>
        <taxon>Bacillati</taxon>
        <taxon>Actinomycetota</taxon>
        <taxon>Actinomycetes</taxon>
        <taxon>Kineosporiales</taxon>
        <taxon>Kineosporiaceae</taxon>
    </lineage>
</organism>
<evidence type="ECO:0000313" key="2">
    <source>
        <dbReference type="EMBL" id="GMA88054.1"/>
    </source>
</evidence>
<feature type="region of interest" description="Disordered" evidence="1">
    <location>
        <begin position="46"/>
        <end position="157"/>
    </location>
</feature>
<reference evidence="3" key="1">
    <citation type="journal article" date="2019" name="Int. J. Syst. Evol. Microbiol.">
        <title>The Global Catalogue of Microorganisms (GCM) 10K type strain sequencing project: providing services to taxonomists for standard genome sequencing and annotation.</title>
        <authorList>
            <consortium name="The Broad Institute Genomics Platform"/>
            <consortium name="The Broad Institute Genome Sequencing Center for Infectious Disease"/>
            <person name="Wu L."/>
            <person name="Ma J."/>
        </authorList>
    </citation>
    <scope>NUCLEOTIDE SEQUENCE [LARGE SCALE GENOMIC DNA]</scope>
    <source>
        <strain evidence="3">NBRC 108730</strain>
    </source>
</reference>
<gene>
    <name evidence="2" type="ORF">GCM10025868_33040</name>
</gene>
<evidence type="ECO:0000256" key="1">
    <source>
        <dbReference type="SAM" id="MobiDB-lite"/>
    </source>
</evidence>
<name>A0ABQ6JLQ4_9ACTN</name>
<evidence type="ECO:0000313" key="3">
    <source>
        <dbReference type="Proteomes" id="UP001157017"/>
    </source>
</evidence>
<feature type="compositionally biased region" description="Basic and acidic residues" evidence="1">
    <location>
        <begin position="124"/>
        <end position="157"/>
    </location>
</feature>
<keyword evidence="3" id="KW-1185">Reference proteome</keyword>
<proteinExistence type="predicted"/>
<sequence>MQSSAAWTDYGVPGSPYFVYVEDGVITGEGSATTWAQVSNLMGQSVADTEDARRGAGRDPSRPYPAGVRTPVVTADPCSRPSTAPPTSPGRTASLLGAGIHPGHASLYEPPDAGHDDLDDLDDLDVRDGADHAGHDHADHAGHDHADHAGHDHAGRP</sequence>
<dbReference type="EMBL" id="BSUZ01000001">
    <property type="protein sequence ID" value="GMA88054.1"/>
    <property type="molecule type" value="Genomic_DNA"/>
</dbReference>
<evidence type="ECO:0008006" key="4">
    <source>
        <dbReference type="Google" id="ProtNLM"/>
    </source>
</evidence>
<feature type="compositionally biased region" description="Basic and acidic residues" evidence="1">
    <location>
        <begin position="50"/>
        <end position="61"/>
    </location>
</feature>
<protein>
    <recommendedName>
        <fullName evidence="4">Thioredoxin-like fold domain-containing protein</fullName>
    </recommendedName>
</protein>
<accession>A0ABQ6JLQ4</accession>
<comment type="caution">
    <text evidence="2">The sequence shown here is derived from an EMBL/GenBank/DDBJ whole genome shotgun (WGS) entry which is preliminary data.</text>
</comment>